<comment type="caution">
    <text evidence="1">The sequence shown here is derived from an EMBL/GenBank/DDBJ whole genome shotgun (WGS) entry which is preliminary data.</text>
</comment>
<accession>A0A836ESF4</accession>
<name>A0A836ESF4_9HYME</name>
<sequence>EPVLFSESLRYNLDSFNQYDLKLWEMLRQVELSDVTLDHDIFSGSHNFNIGQRQLIWPEQS</sequence>
<dbReference type="AlphaFoldDB" id="A0A836ESF4"/>
<protein>
    <submittedName>
        <fullName evidence="1">L259 protein</fullName>
    </submittedName>
</protein>
<evidence type="ECO:0000313" key="1">
    <source>
        <dbReference type="EMBL" id="KAG5307298.1"/>
    </source>
</evidence>
<dbReference type="EMBL" id="JAANHZ010000747">
    <property type="protein sequence ID" value="KAG5307298.1"/>
    <property type="molecule type" value="Genomic_DNA"/>
</dbReference>
<evidence type="ECO:0000313" key="2">
    <source>
        <dbReference type="Proteomes" id="UP000667349"/>
    </source>
</evidence>
<reference evidence="1" key="1">
    <citation type="submission" date="2020-02" db="EMBL/GenBank/DDBJ databases">
        <title>Relaxed selection underlies rapid genomic changes in the transitions from sociality to social parasitism in ants.</title>
        <authorList>
            <person name="Bi X."/>
        </authorList>
    </citation>
    <scope>NUCLEOTIDE SEQUENCE</scope>
    <source>
        <strain evidence="1">BGI-DK2013a</strain>
        <tissue evidence="1">Whole body</tissue>
    </source>
</reference>
<keyword evidence="2" id="KW-1185">Reference proteome</keyword>
<feature type="non-terminal residue" evidence="1">
    <location>
        <position position="61"/>
    </location>
</feature>
<dbReference type="Proteomes" id="UP000667349">
    <property type="component" value="Unassembled WGS sequence"/>
</dbReference>
<proteinExistence type="predicted"/>
<gene>
    <name evidence="1" type="ORF">G6Z75_0014531</name>
</gene>
<organism evidence="1 2">
    <name type="scientific">Acromyrmex insinuator</name>
    <dbReference type="NCBI Taxonomy" id="230686"/>
    <lineage>
        <taxon>Eukaryota</taxon>
        <taxon>Metazoa</taxon>
        <taxon>Ecdysozoa</taxon>
        <taxon>Arthropoda</taxon>
        <taxon>Hexapoda</taxon>
        <taxon>Insecta</taxon>
        <taxon>Pterygota</taxon>
        <taxon>Neoptera</taxon>
        <taxon>Endopterygota</taxon>
        <taxon>Hymenoptera</taxon>
        <taxon>Apocrita</taxon>
        <taxon>Aculeata</taxon>
        <taxon>Formicoidea</taxon>
        <taxon>Formicidae</taxon>
        <taxon>Myrmicinae</taxon>
        <taxon>Acromyrmex</taxon>
    </lineage>
</organism>
<feature type="non-terminal residue" evidence="1">
    <location>
        <position position="1"/>
    </location>
</feature>